<reference evidence="1" key="1">
    <citation type="submission" date="2020-06" db="EMBL/GenBank/DDBJ databases">
        <authorList>
            <person name="Li T."/>
            <person name="Hu X."/>
            <person name="Zhang T."/>
            <person name="Song X."/>
            <person name="Zhang H."/>
            <person name="Dai N."/>
            <person name="Sheng W."/>
            <person name="Hou X."/>
            <person name="Wei L."/>
        </authorList>
    </citation>
    <scope>NUCLEOTIDE SEQUENCE</scope>
    <source>
        <strain evidence="1">KEN1</strain>
        <tissue evidence="1">Leaf</tissue>
    </source>
</reference>
<dbReference type="AlphaFoldDB" id="A0AAW2SSQ2"/>
<comment type="caution">
    <text evidence="1">The sequence shown here is derived from an EMBL/GenBank/DDBJ whole genome shotgun (WGS) entry which is preliminary data.</text>
</comment>
<organism evidence="1">
    <name type="scientific">Sesamum latifolium</name>
    <dbReference type="NCBI Taxonomy" id="2727402"/>
    <lineage>
        <taxon>Eukaryota</taxon>
        <taxon>Viridiplantae</taxon>
        <taxon>Streptophyta</taxon>
        <taxon>Embryophyta</taxon>
        <taxon>Tracheophyta</taxon>
        <taxon>Spermatophyta</taxon>
        <taxon>Magnoliopsida</taxon>
        <taxon>eudicotyledons</taxon>
        <taxon>Gunneridae</taxon>
        <taxon>Pentapetalae</taxon>
        <taxon>asterids</taxon>
        <taxon>lamiids</taxon>
        <taxon>Lamiales</taxon>
        <taxon>Pedaliaceae</taxon>
        <taxon>Sesamum</taxon>
    </lineage>
</organism>
<name>A0AAW2SSQ2_9LAMI</name>
<evidence type="ECO:0000313" key="1">
    <source>
        <dbReference type="EMBL" id="KAL0395104.1"/>
    </source>
</evidence>
<dbReference type="EMBL" id="JACGWN010000016">
    <property type="protein sequence ID" value="KAL0395104.1"/>
    <property type="molecule type" value="Genomic_DNA"/>
</dbReference>
<reference evidence="1" key="2">
    <citation type="journal article" date="2024" name="Plant">
        <title>Genomic evolution and insights into agronomic trait innovations of Sesamum species.</title>
        <authorList>
            <person name="Miao H."/>
            <person name="Wang L."/>
            <person name="Qu L."/>
            <person name="Liu H."/>
            <person name="Sun Y."/>
            <person name="Le M."/>
            <person name="Wang Q."/>
            <person name="Wei S."/>
            <person name="Zheng Y."/>
            <person name="Lin W."/>
            <person name="Duan Y."/>
            <person name="Cao H."/>
            <person name="Xiong S."/>
            <person name="Wang X."/>
            <person name="Wei L."/>
            <person name="Li C."/>
            <person name="Ma Q."/>
            <person name="Ju M."/>
            <person name="Zhao R."/>
            <person name="Li G."/>
            <person name="Mu C."/>
            <person name="Tian Q."/>
            <person name="Mei H."/>
            <person name="Zhang T."/>
            <person name="Gao T."/>
            <person name="Zhang H."/>
        </authorList>
    </citation>
    <scope>NUCLEOTIDE SEQUENCE</scope>
    <source>
        <strain evidence="1">KEN1</strain>
    </source>
</reference>
<gene>
    <name evidence="1" type="ORF">Slati_4476600</name>
</gene>
<accession>A0AAW2SSQ2</accession>
<sequence length="64" mass="7020">MAHHNRGIPPLESEDDLDRLLGEVEAEVRDASCQVGSGVDEEKILEVELPQPMKDRQVLDGVPG</sequence>
<protein>
    <submittedName>
        <fullName evidence="1">Uncharacterized protein</fullName>
    </submittedName>
</protein>
<proteinExistence type="predicted"/>